<evidence type="ECO:0000256" key="4">
    <source>
        <dbReference type="ARBA" id="ARBA00023163"/>
    </source>
</evidence>
<keyword evidence="2" id="KW-0805">Transcription regulation</keyword>
<gene>
    <name evidence="7" type="ORF">QLQ12_43960</name>
</gene>
<feature type="domain" description="OmpR/PhoB-type" evidence="6">
    <location>
        <begin position="1"/>
        <end position="99"/>
    </location>
</feature>
<evidence type="ECO:0000256" key="5">
    <source>
        <dbReference type="PROSITE-ProRule" id="PRU01091"/>
    </source>
</evidence>
<dbReference type="PANTHER" id="PTHR35807:SF1">
    <property type="entry name" value="TRANSCRIPTIONAL REGULATOR REDD"/>
    <property type="match status" value="1"/>
</dbReference>
<dbReference type="InterPro" id="IPR011990">
    <property type="entry name" value="TPR-like_helical_dom_sf"/>
</dbReference>
<dbReference type="InterPro" id="IPR005158">
    <property type="entry name" value="BTAD"/>
</dbReference>
<dbReference type="SMART" id="SM01043">
    <property type="entry name" value="BTAD"/>
    <property type="match status" value="1"/>
</dbReference>
<evidence type="ECO:0000256" key="2">
    <source>
        <dbReference type="ARBA" id="ARBA00023015"/>
    </source>
</evidence>
<keyword evidence="4" id="KW-0804">Transcription</keyword>
<dbReference type="SMART" id="SM00862">
    <property type="entry name" value="Trans_reg_C"/>
    <property type="match status" value="1"/>
</dbReference>
<dbReference type="InterPro" id="IPR036388">
    <property type="entry name" value="WH-like_DNA-bd_sf"/>
</dbReference>
<dbReference type="Pfam" id="PF03704">
    <property type="entry name" value="BTAD"/>
    <property type="match status" value="1"/>
</dbReference>
<keyword evidence="8" id="KW-1185">Reference proteome</keyword>
<dbReference type="CDD" id="cd15831">
    <property type="entry name" value="BTAD"/>
    <property type="match status" value="1"/>
</dbReference>
<accession>A0ABT6X163</accession>
<dbReference type="PROSITE" id="PS51755">
    <property type="entry name" value="OMPR_PHOB"/>
    <property type="match status" value="1"/>
</dbReference>
<keyword evidence="3 5" id="KW-0238">DNA-binding</keyword>
<protein>
    <submittedName>
        <fullName evidence="7">AfsR/SARP family transcriptional regulator</fullName>
    </submittedName>
</protein>
<dbReference type="Gene3D" id="1.10.10.10">
    <property type="entry name" value="Winged helix-like DNA-binding domain superfamily/Winged helix DNA-binding domain"/>
    <property type="match status" value="1"/>
</dbReference>
<comment type="similarity">
    <text evidence="1">Belongs to the AfsR/DnrI/RedD regulatory family.</text>
</comment>
<dbReference type="InterPro" id="IPR001867">
    <property type="entry name" value="OmpR/PhoB-type_DNA-bd"/>
</dbReference>
<dbReference type="RefSeq" id="WP_282767027.1">
    <property type="nucleotide sequence ID" value="NZ_JASCTH010000048.1"/>
</dbReference>
<name>A0ABT6X163_9ACTN</name>
<dbReference type="EMBL" id="JASCTH010000048">
    <property type="protein sequence ID" value="MDI6105560.1"/>
    <property type="molecule type" value="Genomic_DNA"/>
</dbReference>
<dbReference type="Pfam" id="PF00486">
    <property type="entry name" value="Trans_reg_C"/>
    <property type="match status" value="1"/>
</dbReference>
<organism evidence="7 8">
    <name type="scientific">Actinoplanes sandaracinus</name>
    <dbReference type="NCBI Taxonomy" id="3045177"/>
    <lineage>
        <taxon>Bacteria</taxon>
        <taxon>Bacillati</taxon>
        <taxon>Actinomycetota</taxon>
        <taxon>Actinomycetes</taxon>
        <taxon>Micromonosporales</taxon>
        <taxon>Micromonosporaceae</taxon>
        <taxon>Actinoplanes</taxon>
    </lineage>
</organism>
<evidence type="ECO:0000313" key="7">
    <source>
        <dbReference type="EMBL" id="MDI6105560.1"/>
    </source>
</evidence>
<evidence type="ECO:0000259" key="6">
    <source>
        <dbReference type="PROSITE" id="PS51755"/>
    </source>
</evidence>
<dbReference type="InterPro" id="IPR016032">
    <property type="entry name" value="Sig_transdc_resp-reg_C-effctor"/>
</dbReference>
<sequence>MQGRRLEIRVLGSFELLVNERPLPLGQPKQRAVLAVLALHSDRPVYIGEIIDAVWGEVPPNGARNQIHVYVRGIRRNLAAAGLPPGMVETLPDGYRLVTPPHTVDLGVFRQRMAEGRRLVRDGQLSPGAEAIQAALAVWHDSPLGGLPGAYFERAATALEQQRLAALEQHMRLQQVLGRHAELAVTLRAALEDHPFHEELRYGLMFSLHHCGRTVEALAVYREGRARTVDEFGIEPGHRLQTLERRLIRNEPVPPAVDVRREISR</sequence>
<proteinExistence type="inferred from homology"/>
<dbReference type="Proteomes" id="UP001241758">
    <property type="component" value="Unassembled WGS sequence"/>
</dbReference>
<evidence type="ECO:0000313" key="8">
    <source>
        <dbReference type="Proteomes" id="UP001241758"/>
    </source>
</evidence>
<comment type="caution">
    <text evidence="7">The sequence shown here is derived from an EMBL/GenBank/DDBJ whole genome shotgun (WGS) entry which is preliminary data.</text>
</comment>
<dbReference type="SUPFAM" id="SSF48452">
    <property type="entry name" value="TPR-like"/>
    <property type="match status" value="1"/>
</dbReference>
<dbReference type="SUPFAM" id="SSF46894">
    <property type="entry name" value="C-terminal effector domain of the bipartite response regulators"/>
    <property type="match status" value="1"/>
</dbReference>
<evidence type="ECO:0000256" key="1">
    <source>
        <dbReference type="ARBA" id="ARBA00005820"/>
    </source>
</evidence>
<reference evidence="7 8" key="1">
    <citation type="submission" date="2023-05" db="EMBL/GenBank/DDBJ databases">
        <title>Actinoplanes sp. NEAU-A12 genome sequencing.</title>
        <authorList>
            <person name="Wang Z.-S."/>
        </authorList>
    </citation>
    <scope>NUCLEOTIDE SEQUENCE [LARGE SCALE GENOMIC DNA]</scope>
    <source>
        <strain evidence="7 8">NEAU-A12</strain>
    </source>
</reference>
<dbReference type="InterPro" id="IPR051677">
    <property type="entry name" value="AfsR-DnrI-RedD_regulator"/>
</dbReference>
<dbReference type="PANTHER" id="PTHR35807">
    <property type="entry name" value="TRANSCRIPTIONAL REGULATOR REDD-RELATED"/>
    <property type="match status" value="1"/>
</dbReference>
<dbReference type="Gene3D" id="1.25.40.10">
    <property type="entry name" value="Tetratricopeptide repeat domain"/>
    <property type="match status" value="1"/>
</dbReference>
<feature type="DNA-binding region" description="OmpR/PhoB-type" evidence="5">
    <location>
        <begin position="1"/>
        <end position="99"/>
    </location>
</feature>
<evidence type="ECO:0000256" key="3">
    <source>
        <dbReference type="ARBA" id="ARBA00023125"/>
    </source>
</evidence>